<dbReference type="HOGENOM" id="CLU_024456_1_0_1"/>
<evidence type="ECO:0000313" key="3">
    <source>
        <dbReference type="EMBL" id="EMR09240.1"/>
    </source>
</evidence>
<dbReference type="PANTHER" id="PTHR13138">
    <property type="entry name" value="PROTEIN LIN1"/>
    <property type="match status" value="1"/>
</dbReference>
<accession>M7P5W0</accession>
<dbReference type="SUPFAM" id="SSF55277">
    <property type="entry name" value="GYF domain"/>
    <property type="match status" value="1"/>
</dbReference>
<comment type="caution">
    <text evidence="3">The sequence shown here is derived from an EMBL/GenBank/DDBJ whole genome shotgun (WGS) entry which is preliminary data.</text>
</comment>
<name>M7P5W0_PNEMU</name>
<dbReference type="RefSeq" id="XP_007874589.1">
    <property type="nucleotide sequence ID" value="XM_007876398.1"/>
</dbReference>
<protein>
    <recommendedName>
        <fullName evidence="2">GYF domain-containing protein</fullName>
    </recommendedName>
</protein>
<dbReference type="PROSITE" id="PS50829">
    <property type="entry name" value="GYF"/>
    <property type="match status" value="1"/>
</dbReference>
<feature type="compositionally biased region" description="Acidic residues" evidence="1">
    <location>
        <begin position="110"/>
        <end position="122"/>
    </location>
</feature>
<reference evidence="4" key="1">
    <citation type="journal article" date="2016" name="Nat. Commun.">
        <title>Genome analysis of three Pneumocystis species reveals adaptation mechanisms to life exclusively in mammalian hosts.</title>
        <authorList>
            <person name="Ma L."/>
            <person name="Chen Z."/>
            <person name="Huang D.W."/>
            <person name="Kutty G."/>
            <person name="Ishihara M."/>
            <person name="Wang H."/>
            <person name="Abouelleil A."/>
            <person name="Bishop L."/>
            <person name="Davey E."/>
            <person name="Deng R."/>
            <person name="Deng X."/>
            <person name="Fan L."/>
            <person name="Fantoni G."/>
            <person name="Fitzgerald M."/>
            <person name="Gogineni E."/>
            <person name="Goldberg J.M."/>
            <person name="Handley G."/>
            <person name="Hu X."/>
            <person name="Huber C."/>
            <person name="Jiao X."/>
            <person name="Jones K."/>
            <person name="Levin J.Z."/>
            <person name="Liu Y."/>
            <person name="Macdonald P."/>
            <person name="Melnikov A."/>
            <person name="Raley C."/>
            <person name="Sassi M."/>
            <person name="Sherman B.T."/>
            <person name="Song X."/>
            <person name="Sykes S."/>
            <person name="Tran B."/>
            <person name="Walsh L."/>
            <person name="Xia Y."/>
            <person name="Yang J."/>
            <person name="Young S."/>
            <person name="Zeng Q."/>
            <person name="Zheng X."/>
            <person name="Stephens R."/>
            <person name="Nusbaum C."/>
            <person name="Birren B.W."/>
            <person name="Azadi P."/>
            <person name="Lempicki R.A."/>
            <person name="Cuomo C.A."/>
            <person name="Kovacs J.A."/>
        </authorList>
    </citation>
    <scope>NUCLEOTIDE SEQUENCE [LARGE SCALE GENOMIC DNA]</scope>
    <source>
        <strain evidence="4">B123</strain>
    </source>
</reference>
<feature type="region of interest" description="Disordered" evidence="1">
    <location>
        <begin position="27"/>
        <end position="53"/>
    </location>
</feature>
<dbReference type="PANTHER" id="PTHR13138:SF3">
    <property type="entry name" value="CD2 ANTIGEN CYTOPLASMIC TAIL-BINDING PROTEIN 2"/>
    <property type="match status" value="1"/>
</dbReference>
<dbReference type="AlphaFoldDB" id="M7P5W0"/>
<proteinExistence type="predicted"/>
<feature type="region of interest" description="Disordered" evidence="1">
    <location>
        <begin position="110"/>
        <end position="133"/>
    </location>
</feature>
<evidence type="ECO:0000256" key="1">
    <source>
        <dbReference type="SAM" id="MobiDB-lite"/>
    </source>
</evidence>
<dbReference type="InterPro" id="IPR039905">
    <property type="entry name" value="CD2BP2/Lin1"/>
</dbReference>
<dbReference type="InterPro" id="IPR003169">
    <property type="entry name" value="GYF"/>
</dbReference>
<dbReference type="InterPro" id="IPR035445">
    <property type="entry name" value="GYF-like_dom_sf"/>
</dbReference>
<dbReference type="GO" id="GO:0005682">
    <property type="term" value="C:U5 snRNP"/>
    <property type="evidence" value="ECO:0007669"/>
    <property type="project" value="InterPro"/>
</dbReference>
<sequence>MNHIRVGTALNLEEDKLLEADLNTKKQNKKRVWTEGYDSDSSQDDRIREERDEIDIFEENERIQSEGNEKEYKNGRIYTEKRGKKTRFVELEEIEGQDFDSRREFVDILDEDDEEDDEDYDSELGASGRKKNPPKIEAFNMKADFEEGRFDEEGNYIRNAPDLNAKHDIWLEGIRREDILRARKAMEKKEEEDRLLLEKKEELSLENMYETLLSLLEVGETILEALQRLGEGLEQKKRWTNKNKKDLQQLKNEETQKKYRDIERITELADKLMQYGHNEIYDLTREAIARKYQKETGKVWKNPRKEELKYEYKWEGKDEIYGPYERLQIKEWHDRGFFTEQKIEIRKIGDQVFQTLEDLGFSFTA</sequence>
<gene>
    <name evidence="3" type="ORF">PNEG_02574</name>
</gene>
<dbReference type="eggNOG" id="KOG2950">
    <property type="taxonomic scope" value="Eukaryota"/>
</dbReference>
<dbReference type="OrthoDB" id="9989112at2759"/>
<evidence type="ECO:0000313" key="4">
    <source>
        <dbReference type="Proteomes" id="UP000011958"/>
    </source>
</evidence>
<evidence type="ECO:0000259" key="2">
    <source>
        <dbReference type="PROSITE" id="PS50829"/>
    </source>
</evidence>
<dbReference type="STRING" id="1069680.M7P5W0"/>
<dbReference type="Proteomes" id="UP000011958">
    <property type="component" value="Unassembled WGS sequence"/>
</dbReference>
<dbReference type="SMART" id="SM00444">
    <property type="entry name" value="GYF"/>
    <property type="match status" value="1"/>
</dbReference>
<keyword evidence="4" id="KW-1185">Reference proteome</keyword>
<dbReference type="GeneID" id="19896266"/>
<dbReference type="Gene3D" id="3.30.1490.40">
    <property type="match status" value="1"/>
</dbReference>
<dbReference type="VEuPathDB" id="FungiDB:PNEG_02574"/>
<feature type="domain" description="GYF" evidence="2">
    <location>
        <begin position="307"/>
        <end position="360"/>
    </location>
</feature>
<dbReference type="EMBL" id="AFWA02000011">
    <property type="protein sequence ID" value="EMR09240.1"/>
    <property type="molecule type" value="Genomic_DNA"/>
</dbReference>
<dbReference type="Pfam" id="PF02213">
    <property type="entry name" value="GYF"/>
    <property type="match status" value="1"/>
</dbReference>
<dbReference type="OMA" id="GENTNFY"/>
<organism evidence="3 4">
    <name type="scientific">Pneumocystis murina (strain B123)</name>
    <name type="common">Mouse pneumocystis pneumonia agent</name>
    <name type="synonym">Pneumocystis carinii f. sp. muris</name>
    <dbReference type="NCBI Taxonomy" id="1069680"/>
    <lineage>
        <taxon>Eukaryota</taxon>
        <taxon>Fungi</taxon>
        <taxon>Dikarya</taxon>
        <taxon>Ascomycota</taxon>
        <taxon>Taphrinomycotina</taxon>
        <taxon>Pneumocystomycetes</taxon>
        <taxon>Pneumocystaceae</taxon>
        <taxon>Pneumocystis</taxon>
    </lineage>
</organism>